<evidence type="ECO:0000313" key="2">
    <source>
        <dbReference type="Proteomes" id="UP001156921"/>
    </source>
</evidence>
<keyword evidence="2" id="KW-1185">Reference proteome</keyword>
<dbReference type="InterPro" id="IPR008884">
    <property type="entry name" value="TylF_MeTrfase"/>
</dbReference>
<organism evidence="1 2">
    <name type="scientific">Brevundimonas denitrificans</name>
    <dbReference type="NCBI Taxonomy" id="1443434"/>
    <lineage>
        <taxon>Bacteria</taxon>
        <taxon>Pseudomonadati</taxon>
        <taxon>Pseudomonadota</taxon>
        <taxon>Alphaproteobacteria</taxon>
        <taxon>Caulobacterales</taxon>
        <taxon>Caulobacteraceae</taxon>
        <taxon>Brevundimonas</taxon>
    </lineage>
</organism>
<dbReference type="PANTHER" id="PTHR40036">
    <property type="entry name" value="MACROCIN O-METHYLTRANSFERASE"/>
    <property type="match status" value="1"/>
</dbReference>
<evidence type="ECO:0008006" key="3">
    <source>
        <dbReference type="Google" id="ProtNLM"/>
    </source>
</evidence>
<reference evidence="2" key="1">
    <citation type="journal article" date="2019" name="Int. J. Syst. Evol. Microbiol.">
        <title>The Global Catalogue of Microorganisms (GCM) 10K type strain sequencing project: providing services to taxonomists for standard genome sequencing and annotation.</title>
        <authorList>
            <consortium name="The Broad Institute Genomics Platform"/>
            <consortium name="The Broad Institute Genome Sequencing Center for Infectious Disease"/>
            <person name="Wu L."/>
            <person name="Ma J."/>
        </authorList>
    </citation>
    <scope>NUCLEOTIDE SEQUENCE [LARGE SCALE GENOMIC DNA]</scope>
    <source>
        <strain evidence="2">NBRC 110107</strain>
    </source>
</reference>
<gene>
    <name evidence="1" type="ORF">GCM10007859_01910</name>
</gene>
<protein>
    <recommendedName>
        <fullName evidence="3">Macrocin O-methyltransferase</fullName>
    </recommendedName>
</protein>
<dbReference type="EMBL" id="BSOY01000002">
    <property type="protein sequence ID" value="GLS00187.1"/>
    <property type="molecule type" value="Genomic_DNA"/>
</dbReference>
<dbReference type="PANTHER" id="PTHR40036:SF1">
    <property type="entry name" value="MACROCIN O-METHYLTRANSFERASE"/>
    <property type="match status" value="1"/>
</dbReference>
<sequence>MTMNQASDGHFPVAPVPQRSFGVVMKAVFLKPVLKLLEAVLPARTFDKFYASTFPIYKEVVRTGYWVGNFLTLKFLNAEQWARVKRVHAVMPYSLVGAGGLEATDRAAQSVNAAGVEGDFAELGVARGGCASLLGMSAFAAGAPPRKLWLFDSYEGLPEPGERDFVANGDTGDHVRPLPKGSCFGALEEVRAVTLGKFKLPEDRIEYVKGWFENTVPASRDEIKKLAILRIDGDWYESTKVCLEGLFEKVQPGGVVIIDDYDSCIGAKRAVDEFVAANGLNVTLCSDGRGGRWFRKAA</sequence>
<proteinExistence type="predicted"/>
<dbReference type="Pfam" id="PF05711">
    <property type="entry name" value="TylF"/>
    <property type="match status" value="1"/>
</dbReference>
<dbReference type="Proteomes" id="UP001156921">
    <property type="component" value="Unassembled WGS sequence"/>
</dbReference>
<evidence type="ECO:0000313" key="1">
    <source>
        <dbReference type="EMBL" id="GLS00187.1"/>
    </source>
</evidence>
<name>A0ABQ6BJ11_9CAUL</name>
<dbReference type="RefSeq" id="WP_284220154.1">
    <property type="nucleotide sequence ID" value="NZ_BSOY01000002.1"/>
</dbReference>
<dbReference type="Gene3D" id="3.40.50.150">
    <property type="entry name" value="Vaccinia Virus protein VP39"/>
    <property type="match status" value="1"/>
</dbReference>
<comment type="caution">
    <text evidence="1">The sequence shown here is derived from an EMBL/GenBank/DDBJ whole genome shotgun (WGS) entry which is preliminary data.</text>
</comment>
<dbReference type="InterPro" id="IPR029063">
    <property type="entry name" value="SAM-dependent_MTases_sf"/>
</dbReference>
<accession>A0ABQ6BJ11</accession>